<name>A0A9Q1BJ14_HOLLE</name>
<dbReference type="EMBL" id="JAIZAY010000016">
    <property type="protein sequence ID" value="KAJ8027506.1"/>
    <property type="molecule type" value="Genomic_DNA"/>
</dbReference>
<gene>
    <name evidence="1" type="ORF">HOLleu_32666</name>
</gene>
<accession>A0A9Q1BJ14</accession>
<proteinExistence type="predicted"/>
<sequence>MQPGTFWTVHLEIERPEITKTCYHTHTQTHPPTHTHCSILQCGSLKFYTGQICIEFIHLKLHYYQHNHVIL</sequence>
<protein>
    <submittedName>
        <fullName evidence="1">Uncharacterized protein</fullName>
    </submittedName>
</protein>
<reference evidence="1" key="1">
    <citation type="submission" date="2021-10" db="EMBL/GenBank/DDBJ databases">
        <title>Tropical sea cucumber genome reveals ecological adaptation and Cuvierian tubules defense mechanism.</title>
        <authorList>
            <person name="Chen T."/>
        </authorList>
    </citation>
    <scope>NUCLEOTIDE SEQUENCE</scope>
    <source>
        <strain evidence="1">Nanhai2018</strain>
        <tissue evidence="1">Muscle</tissue>
    </source>
</reference>
<dbReference type="Proteomes" id="UP001152320">
    <property type="component" value="Chromosome 16"/>
</dbReference>
<dbReference type="AlphaFoldDB" id="A0A9Q1BJ14"/>
<evidence type="ECO:0000313" key="2">
    <source>
        <dbReference type="Proteomes" id="UP001152320"/>
    </source>
</evidence>
<organism evidence="1 2">
    <name type="scientific">Holothuria leucospilota</name>
    <name type="common">Black long sea cucumber</name>
    <name type="synonym">Mertensiothuria leucospilota</name>
    <dbReference type="NCBI Taxonomy" id="206669"/>
    <lineage>
        <taxon>Eukaryota</taxon>
        <taxon>Metazoa</taxon>
        <taxon>Echinodermata</taxon>
        <taxon>Eleutherozoa</taxon>
        <taxon>Echinozoa</taxon>
        <taxon>Holothuroidea</taxon>
        <taxon>Aspidochirotacea</taxon>
        <taxon>Aspidochirotida</taxon>
        <taxon>Holothuriidae</taxon>
        <taxon>Holothuria</taxon>
    </lineage>
</organism>
<keyword evidence="2" id="KW-1185">Reference proteome</keyword>
<evidence type="ECO:0000313" key="1">
    <source>
        <dbReference type="EMBL" id="KAJ8027506.1"/>
    </source>
</evidence>
<comment type="caution">
    <text evidence="1">The sequence shown here is derived from an EMBL/GenBank/DDBJ whole genome shotgun (WGS) entry which is preliminary data.</text>
</comment>